<dbReference type="EMBL" id="JACGCM010002086">
    <property type="protein sequence ID" value="KAF6145100.1"/>
    <property type="molecule type" value="Genomic_DNA"/>
</dbReference>
<proteinExistence type="predicted"/>
<feature type="transmembrane region" description="Helical" evidence="1">
    <location>
        <begin position="23"/>
        <end position="42"/>
    </location>
</feature>
<name>A0A7J7LRC2_9MAGN</name>
<feature type="transmembrane region" description="Helical" evidence="1">
    <location>
        <begin position="54"/>
        <end position="73"/>
    </location>
</feature>
<comment type="caution">
    <text evidence="2">The sequence shown here is derived from an EMBL/GenBank/DDBJ whole genome shotgun (WGS) entry which is preliminary data.</text>
</comment>
<dbReference type="PANTHER" id="PTHR13301">
    <property type="entry name" value="X-BOX TRANSCRIPTION FACTOR-RELATED"/>
    <property type="match status" value="1"/>
</dbReference>
<dbReference type="OrthoDB" id="1929172at2759"/>
<evidence type="ECO:0000313" key="2">
    <source>
        <dbReference type="EMBL" id="KAF6145100.1"/>
    </source>
</evidence>
<feature type="non-terminal residue" evidence="2">
    <location>
        <position position="154"/>
    </location>
</feature>
<keyword evidence="1" id="KW-0472">Membrane</keyword>
<keyword evidence="1" id="KW-1133">Transmembrane helix</keyword>
<evidence type="ECO:0000313" key="3">
    <source>
        <dbReference type="Proteomes" id="UP000541444"/>
    </source>
</evidence>
<dbReference type="AlphaFoldDB" id="A0A7J7LRC2"/>
<sequence>MGGGGEEDEHLPLFETKAMKGRLVYRVFSVTIFVGICLILAYRLLHILRGGERRWGWILMFASELWFGFYWFITQFPRWNPIFRNTFRHRLSLRNCIKQWRTRSKLQPSWDTLGTPNCLPTLCYLILPPLYHRKGIALFPKVSLSLSLSLYIYI</sequence>
<organism evidence="2 3">
    <name type="scientific">Kingdonia uniflora</name>
    <dbReference type="NCBI Taxonomy" id="39325"/>
    <lineage>
        <taxon>Eukaryota</taxon>
        <taxon>Viridiplantae</taxon>
        <taxon>Streptophyta</taxon>
        <taxon>Embryophyta</taxon>
        <taxon>Tracheophyta</taxon>
        <taxon>Spermatophyta</taxon>
        <taxon>Magnoliopsida</taxon>
        <taxon>Ranunculales</taxon>
        <taxon>Circaeasteraceae</taxon>
        <taxon>Kingdonia</taxon>
    </lineage>
</organism>
<dbReference type="Proteomes" id="UP000541444">
    <property type="component" value="Unassembled WGS sequence"/>
</dbReference>
<protein>
    <submittedName>
        <fullName evidence="2">Uncharacterized protein</fullName>
    </submittedName>
</protein>
<keyword evidence="3" id="KW-1185">Reference proteome</keyword>
<keyword evidence="1" id="KW-0812">Transmembrane</keyword>
<accession>A0A7J7LRC2</accession>
<gene>
    <name evidence="2" type="ORF">GIB67_013451</name>
</gene>
<reference evidence="2 3" key="1">
    <citation type="journal article" date="2020" name="IScience">
        <title>Genome Sequencing of the Endangered Kingdonia uniflora (Circaeasteraceae, Ranunculales) Reveals Potential Mechanisms of Evolutionary Specialization.</title>
        <authorList>
            <person name="Sun Y."/>
            <person name="Deng T."/>
            <person name="Zhang A."/>
            <person name="Moore M.J."/>
            <person name="Landis J.B."/>
            <person name="Lin N."/>
            <person name="Zhang H."/>
            <person name="Zhang X."/>
            <person name="Huang J."/>
            <person name="Zhang X."/>
            <person name="Sun H."/>
            <person name="Wang H."/>
        </authorList>
    </citation>
    <scope>NUCLEOTIDE SEQUENCE [LARGE SCALE GENOMIC DNA]</scope>
    <source>
        <strain evidence="2">TB1705</strain>
        <tissue evidence="2">Leaf</tissue>
    </source>
</reference>
<evidence type="ECO:0000256" key="1">
    <source>
        <dbReference type="SAM" id="Phobius"/>
    </source>
</evidence>